<sequence length="876" mass="96013">MANQNETDTVPCFSTPTSERHQTPETQPSLSPSRTIRSLPQRRNKRPRLNHITPPPPPPPAESCSPTDASRGGSPVTPPTRPFPFHSPRTKEAIATLTESVAALNIHRPSRTPMNSEDTQFESDLDTADTNQLYPFRIPQLHPDPELEGEDYNEEDDPVGRDVEEEEDDDGKVGPEDEDDDEDEEDDDQVDEADQDFSAYTFLSTASANRAVSSSHPGLSEHLNANRKKRKVPSPAALTLVPPTLPYTQDYEPKSDKTFSGYQVSQNPGHAGPAFGQLLRAAQLGDEVREYDDADEEDDDVPRASPPVDFRDPAALAKALSSHHVKMQKKPISSPRHYGRHLHKLALSRLLSRPPPSPSIAPKPAVSSVPVPSNQTSTPVKKNKAAIPTPRSSPAPRRTPKRKTPLRHKVAVPVVSKLKLPVLPNLYDPSLPIDVSYPTALNHAQLIKSRSSYYGGEARIEEDHCSGFEVFSSRSSSLDHNRDVSISSLNHLNENEDEIDRSALRGEFSFRLEIRAINERLAALHLAIADEKKSREDQMREAMKIAMDQQQDLRHHLRRSGKNSASADSKAGHLEQRIPSNGKQLGEATGSRTQKSMSSIKSMDRHALSNGQSRPQVPERPSGNSRIDHGPSGPPPSEPPPPLPINPRSTSTSKRTNNTSSNQIPEPVPTPHKKNGKKGKKKRSAHANANNIHHRDNYIPSRLPTTHQQTTTAGQGVLGTDLATIDLLAQDYDPAGSRSTLHPFIDPNLSIIREGENEKILSTGHNQLGTSAISKFFVEPDEWICGFCEYELWFGEELSLIKVIKNRKMILRRRKRAKDRAARAAAGIKNSNNTGGNTTTAVGNGNGQSSIVGGPSTSSSVKPPPPPPPPSSSVSP</sequence>
<feature type="compositionally biased region" description="Acidic residues" evidence="1">
    <location>
        <begin position="289"/>
        <end position="300"/>
    </location>
</feature>
<feature type="compositionally biased region" description="Low complexity" evidence="1">
    <location>
        <begin position="233"/>
        <end position="242"/>
    </location>
</feature>
<comment type="caution">
    <text evidence="2">The sequence shown here is derived from an EMBL/GenBank/DDBJ whole genome shotgun (WGS) entry which is preliminary data.</text>
</comment>
<feature type="compositionally biased region" description="Polar residues" evidence="1">
    <location>
        <begin position="258"/>
        <end position="268"/>
    </location>
</feature>
<evidence type="ECO:0000313" key="2">
    <source>
        <dbReference type="EMBL" id="KAG0144398.1"/>
    </source>
</evidence>
<feature type="compositionally biased region" description="Polar residues" evidence="1">
    <location>
        <begin position="590"/>
        <end position="601"/>
    </location>
</feature>
<protein>
    <submittedName>
        <fullName evidence="2">Uncharacterized protein</fullName>
    </submittedName>
</protein>
<dbReference type="OrthoDB" id="2507488at2759"/>
<feature type="compositionally biased region" description="Polar residues" evidence="1">
    <location>
        <begin position="201"/>
        <end position="217"/>
    </location>
</feature>
<feature type="region of interest" description="Disordered" evidence="1">
    <location>
        <begin position="549"/>
        <end position="701"/>
    </location>
</feature>
<organism evidence="2 3">
    <name type="scientific">Cronartium quercuum f. sp. fusiforme G11</name>
    <dbReference type="NCBI Taxonomy" id="708437"/>
    <lineage>
        <taxon>Eukaryota</taxon>
        <taxon>Fungi</taxon>
        <taxon>Dikarya</taxon>
        <taxon>Basidiomycota</taxon>
        <taxon>Pucciniomycotina</taxon>
        <taxon>Pucciniomycetes</taxon>
        <taxon>Pucciniales</taxon>
        <taxon>Coleosporiaceae</taxon>
        <taxon>Cronartium</taxon>
    </lineage>
</organism>
<dbReference type="Proteomes" id="UP000886653">
    <property type="component" value="Unassembled WGS sequence"/>
</dbReference>
<feature type="compositionally biased region" description="Low complexity" evidence="1">
    <location>
        <begin position="646"/>
        <end position="662"/>
    </location>
</feature>
<feature type="region of interest" description="Disordered" evidence="1">
    <location>
        <begin position="351"/>
        <end position="405"/>
    </location>
</feature>
<gene>
    <name evidence="2" type="ORF">CROQUDRAFT_95097</name>
</gene>
<dbReference type="EMBL" id="MU167296">
    <property type="protein sequence ID" value="KAG0144398.1"/>
    <property type="molecule type" value="Genomic_DNA"/>
</dbReference>
<feature type="compositionally biased region" description="Basic residues" evidence="1">
    <location>
        <begin position="671"/>
        <end position="685"/>
    </location>
</feature>
<feature type="compositionally biased region" description="Low complexity" evidence="1">
    <location>
        <begin position="823"/>
        <end position="861"/>
    </location>
</feature>
<proteinExistence type="predicted"/>
<feature type="compositionally biased region" description="Pro residues" evidence="1">
    <location>
        <begin position="862"/>
        <end position="876"/>
    </location>
</feature>
<evidence type="ECO:0000256" key="1">
    <source>
        <dbReference type="SAM" id="MobiDB-lite"/>
    </source>
</evidence>
<accession>A0A9P6TB95</accession>
<feature type="compositionally biased region" description="Low complexity" evidence="1">
    <location>
        <begin position="362"/>
        <end position="373"/>
    </location>
</feature>
<feature type="region of interest" description="Disordered" evidence="1">
    <location>
        <begin position="1"/>
        <end position="339"/>
    </location>
</feature>
<feature type="compositionally biased region" description="Acidic residues" evidence="1">
    <location>
        <begin position="146"/>
        <end position="195"/>
    </location>
</feature>
<evidence type="ECO:0000313" key="3">
    <source>
        <dbReference type="Proteomes" id="UP000886653"/>
    </source>
</evidence>
<keyword evidence="3" id="KW-1185">Reference proteome</keyword>
<feature type="compositionally biased region" description="Polar residues" evidence="1">
    <location>
        <begin position="1"/>
        <end position="17"/>
    </location>
</feature>
<feature type="compositionally biased region" description="Polar residues" evidence="1">
    <location>
        <begin position="24"/>
        <end position="38"/>
    </location>
</feature>
<feature type="compositionally biased region" description="Pro residues" evidence="1">
    <location>
        <begin position="632"/>
        <end position="645"/>
    </location>
</feature>
<reference evidence="2" key="1">
    <citation type="submission" date="2013-11" db="EMBL/GenBank/DDBJ databases">
        <title>Genome sequence of the fusiform rust pathogen reveals effectors for host alternation and coevolution with pine.</title>
        <authorList>
            <consortium name="DOE Joint Genome Institute"/>
            <person name="Smith K."/>
            <person name="Pendleton A."/>
            <person name="Kubisiak T."/>
            <person name="Anderson C."/>
            <person name="Salamov A."/>
            <person name="Aerts A."/>
            <person name="Riley R."/>
            <person name="Clum A."/>
            <person name="Lindquist E."/>
            <person name="Ence D."/>
            <person name="Campbell M."/>
            <person name="Kronenberg Z."/>
            <person name="Feau N."/>
            <person name="Dhillon B."/>
            <person name="Hamelin R."/>
            <person name="Burleigh J."/>
            <person name="Smith J."/>
            <person name="Yandell M."/>
            <person name="Nelson C."/>
            <person name="Grigoriev I."/>
            <person name="Davis J."/>
        </authorList>
    </citation>
    <scope>NUCLEOTIDE SEQUENCE</scope>
    <source>
        <strain evidence="2">G11</strain>
    </source>
</reference>
<feature type="compositionally biased region" description="Basic residues" evidence="1">
    <location>
        <begin position="40"/>
        <end position="49"/>
    </location>
</feature>
<dbReference type="AlphaFoldDB" id="A0A9P6TB95"/>
<name>A0A9P6TB95_9BASI</name>
<feature type="region of interest" description="Disordered" evidence="1">
    <location>
        <begin position="822"/>
        <end position="876"/>
    </location>
</feature>